<dbReference type="OrthoDB" id="7696912at2759"/>
<accession>A0A5E4MI54</accession>
<name>A0A5E4MI54_9HEMI</name>
<gene>
    <name evidence="1" type="ORF">CINCED_3A000192</name>
</gene>
<evidence type="ECO:0000313" key="2">
    <source>
        <dbReference type="Proteomes" id="UP000325440"/>
    </source>
</evidence>
<keyword evidence="2" id="KW-1185">Reference proteome</keyword>
<dbReference type="Proteomes" id="UP000325440">
    <property type="component" value="Unassembled WGS sequence"/>
</dbReference>
<sequence length="69" mass="8139">MREELPTTNECGLINLNNSDQEGSHWVAWIKHESLKIYFDSYGNANPPKELLKYLKENNLKITSRRFQD</sequence>
<dbReference type="AlphaFoldDB" id="A0A5E4MI54"/>
<protein>
    <recommendedName>
        <fullName evidence="3">Ubiquitin-like protease family profile domain-containing protein</fullName>
    </recommendedName>
</protein>
<proteinExistence type="predicted"/>
<reference evidence="1 2" key="1">
    <citation type="submission" date="2019-08" db="EMBL/GenBank/DDBJ databases">
        <authorList>
            <person name="Alioto T."/>
            <person name="Alioto T."/>
            <person name="Gomez Garrido J."/>
        </authorList>
    </citation>
    <scope>NUCLEOTIDE SEQUENCE [LARGE SCALE GENOMIC DNA]</scope>
</reference>
<evidence type="ECO:0000313" key="1">
    <source>
        <dbReference type="EMBL" id="VVC30592.1"/>
    </source>
</evidence>
<dbReference type="EMBL" id="CABPRJ010000525">
    <property type="protein sequence ID" value="VVC30592.1"/>
    <property type="molecule type" value="Genomic_DNA"/>
</dbReference>
<organism evidence="1 2">
    <name type="scientific">Cinara cedri</name>
    <dbReference type="NCBI Taxonomy" id="506608"/>
    <lineage>
        <taxon>Eukaryota</taxon>
        <taxon>Metazoa</taxon>
        <taxon>Ecdysozoa</taxon>
        <taxon>Arthropoda</taxon>
        <taxon>Hexapoda</taxon>
        <taxon>Insecta</taxon>
        <taxon>Pterygota</taxon>
        <taxon>Neoptera</taxon>
        <taxon>Paraneoptera</taxon>
        <taxon>Hemiptera</taxon>
        <taxon>Sternorrhyncha</taxon>
        <taxon>Aphidomorpha</taxon>
        <taxon>Aphidoidea</taxon>
        <taxon>Aphididae</taxon>
        <taxon>Lachninae</taxon>
        <taxon>Cinara</taxon>
    </lineage>
</organism>
<evidence type="ECO:0008006" key="3">
    <source>
        <dbReference type="Google" id="ProtNLM"/>
    </source>
</evidence>